<evidence type="ECO:0000313" key="1">
    <source>
        <dbReference type="EMBL" id="CAL1604099.1"/>
    </source>
</evidence>
<dbReference type="AlphaFoldDB" id="A0AAV2LTH9"/>
<dbReference type="EMBL" id="OZ035826">
    <property type="protein sequence ID" value="CAL1604099.1"/>
    <property type="molecule type" value="Genomic_DNA"/>
</dbReference>
<evidence type="ECO:0000313" key="2">
    <source>
        <dbReference type="Proteomes" id="UP001497482"/>
    </source>
</evidence>
<keyword evidence="2" id="KW-1185">Reference proteome</keyword>
<gene>
    <name evidence="1" type="ORF">KC01_LOCUS31672</name>
</gene>
<reference evidence="1 2" key="1">
    <citation type="submission" date="2024-04" db="EMBL/GenBank/DDBJ databases">
        <authorList>
            <person name="Waldvogel A.-M."/>
            <person name="Schoenle A."/>
        </authorList>
    </citation>
    <scope>NUCLEOTIDE SEQUENCE [LARGE SCALE GENOMIC DNA]</scope>
</reference>
<protein>
    <submittedName>
        <fullName evidence="1">Uncharacterized protein</fullName>
    </submittedName>
</protein>
<name>A0AAV2LTH9_KNICA</name>
<dbReference type="Proteomes" id="UP001497482">
    <property type="component" value="Chromosome 4"/>
</dbReference>
<accession>A0AAV2LTH9</accession>
<proteinExistence type="predicted"/>
<sequence>MHRVVVNACEYENSSFGSYYDSEGLGRVWGGGGGGGGGVKQLNKSDEFCSSCPSDGVEEWVLGWGGGGGGALRLKNNHCL</sequence>
<organism evidence="1 2">
    <name type="scientific">Knipowitschia caucasica</name>
    <name type="common">Caucasian dwarf goby</name>
    <name type="synonym">Pomatoschistus caucasicus</name>
    <dbReference type="NCBI Taxonomy" id="637954"/>
    <lineage>
        <taxon>Eukaryota</taxon>
        <taxon>Metazoa</taxon>
        <taxon>Chordata</taxon>
        <taxon>Craniata</taxon>
        <taxon>Vertebrata</taxon>
        <taxon>Euteleostomi</taxon>
        <taxon>Actinopterygii</taxon>
        <taxon>Neopterygii</taxon>
        <taxon>Teleostei</taxon>
        <taxon>Neoteleostei</taxon>
        <taxon>Acanthomorphata</taxon>
        <taxon>Gobiaria</taxon>
        <taxon>Gobiiformes</taxon>
        <taxon>Gobioidei</taxon>
        <taxon>Gobiidae</taxon>
        <taxon>Gobiinae</taxon>
        <taxon>Knipowitschia</taxon>
    </lineage>
</organism>